<dbReference type="Proteomes" id="UP000199642">
    <property type="component" value="Unassembled WGS sequence"/>
</dbReference>
<proteinExistence type="predicted"/>
<accession>A0A1I2RJF8</accession>
<dbReference type="AlphaFoldDB" id="A0A1I2RJF8"/>
<dbReference type="STRING" id="435880.SAMN04487988_103273"/>
<keyword evidence="2" id="KW-1185">Reference proteome</keyword>
<name>A0A1I2RJF8_9BACT</name>
<sequence>MNQHFSRIKKAVEVFHSYGIYVHGQRKNDHFIQKLNMDPIFVNGLIFELEYQLQVNLQEEKIQNAGTPKALIDLLLDLPRDN</sequence>
<gene>
    <name evidence="1" type="ORF">SAMN04487988_103273</name>
</gene>
<organism evidence="1 2">
    <name type="scientific">Algoriphagus hitonicola</name>
    <dbReference type="NCBI Taxonomy" id="435880"/>
    <lineage>
        <taxon>Bacteria</taxon>
        <taxon>Pseudomonadati</taxon>
        <taxon>Bacteroidota</taxon>
        <taxon>Cytophagia</taxon>
        <taxon>Cytophagales</taxon>
        <taxon>Cyclobacteriaceae</taxon>
        <taxon>Algoriphagus</taxon>
    </lineage>
</organism>
<dbReference type="EMBL" id="FOPC01000003">
    <property type="protein sequence ID" value="SFG40560.1"/>
    <property type="molecule type" value="Genomic_DNA"/>
</dbReference>
<reference evidence="2" key="1">
    <citation type="submission" date="2016-10" db="EMBL/GenBank/DDBJ databases">
        <authorList>
            <person name="Varghese N."/>
            <person name="Submissions S."/>
        </authorList>
    </citation>
    <scope>NUCLEOTIDE SEQUENCE [LARGE SCALE GENOMIC DNA]</scope>
    <source>
        <strain evidence="2">DSM 19315</strain>
    </source>
</reference>
<evidence type="ECO:0000313" key="2">
    <source>
        <dbReference type="Proteomes" id="UP000199642"/>
    </source>
</evidence>
<dbReference type="RefSeq" id="WP_092789827.1">
    <property type="nucleotide sequence ID" value="NZ_FOPC01000003.1"/>
</dbReference>
<evidence type="ECO:0000313" key="1">
    <source>
        <dbReference type="EMBL" id="SFG40560.1"/>
    </source>
</evidence>
<protein>
    <submittedName>
        <fullName evidence="1">Acyl carrier protein</fullName>
    </submittedName>
</protein>
<dbReference type="OrthoDB" id="826370at2"/>
<dbReference type="InterPro" id="IPR036736">
    <property type="entry name" value="ACP-like_sf"/>
</dbReference>
<dbReference type="SUPFAM" id="SSF47336">
    <property type="entry name" value="ACP-like"/>
    <property type="match status" value="1"/>
</dbReference>